<feature type="transmembrane region" description="Helical" evidence="1">
    <location>
        <begin position="106"/>
        <end position="128"/>
    </location>
</feature>
<organism evidence="2">
    <name type="scientific">Salvia splendens</name>
    <name type="common">Scarlet sage</name>
    <dbReference type="NCBI Taxonomy" id="180675"/>
    <lineage>
        <taxon>Eukaryota</taxon>
        <taxon>Viridiplantae</taxon>
        <taxon>Streptophyta</taxon>
        <taxon>Embryophyta</taxon>
        <taxon>Tracheophyta</taxon>
        <taxon>Spermatophyta</taxon>
        <taxon>Magnoliopsida</taxon>
        <taxon>eudicotyledons</taxon>
        <taxon>Gunneridae</taxon>
        <taxon>Pentapetalae</taxon>
        <taxon>asterids</taxon>
        <taxon>lamiids</taxon>
        <taxon>Lamiales</taxon>
        <taxon>Lamiaceae</taxon>
        <taxon>Nepetoideae</taxon>
        <taxon>Mentheae</taxon>
        <taxon>Salviinae</taxon>
        <taxon>Salvia</taxon>
        <taxon>Salvia subgen. Calosphace</taxon>
        <taxon>core Calosphace</taxon>
    </lineage>
</organism>
<feature type="transmembrane region" description="Helical" evidence="1">
    <location>
        <begin position="165"/>
        <end position="184"/>
    </location>
</feature>
<evidence type="ECO:0000256" key="1">
    <source>
        <dbReference type="SAM" id="Phobius"/>
    </source>
</evidence>
<accession>A0A8X8WFY9</accession>
<protein>
    <recommendedName>
        <fullName evidence="4">PLAC8 family protein</fullName>
    </recommendedName>
</protein>
<keyword evidence="1" id="KW-0812">Transmembrane</keyword>
<dbReference type="Proteomes" id="UP000298416">
    <property type="component" value="Unassembled WGS sequence"/>
</dbReference>
<reference evidence="2" key="2">
    <citation type="submission" date="2020-08" db="EMBL/GenBank/DDBJ databases">
        <title>Plant Genome Project.</title>
        <authorList>
            <person name="Zhang R.-G."/>
        </authorList>
    </citation>
    <scope>NUCLEOTIDE SEQUENCE</scope>
    <source>
        <strain evidence="2">Huo1</strain>
        <tissue evidence="2">Leaf</tissue>
    </source>
</reference>
<evidence type="ECO:0000313" key="2">
    <source>
        <dbReference type="EMBL" id="KAG6394000.1"/>
    </source>
</evidence>
<feature type="transmembrane region" description="Helical" evidence="1">
    <location>
        <begin position="134"/>
        <end position="153"/>
    </location>
</feature>
<keyword evidence="1" id="KW-0472">Membrane</keyword>
<evidence type="ECO:0000313" key="3">
    <source>
        <dbReference type="Proteomes" id="UP000298416"/>
    </source>
</evidence>
<gene>
    <name evidence="2" type="ORF">SASPL_144576</name>
</gene>
<comment type="caution">
    <text evidence="2">The sequence shown here is derived from an EMBL/GenBank/DDBJ whole genome shotgun (WGS) entry which is preliminary data.</text>
</comment>
<name>A0A8X8WFY9_SALSN</name>
<dbReference type="AlphaFoldDB" id="A0A8X8WFY9"/>
<keyword evidence="3" id="KW-1185">Reference proteome</keyword>
<dbReference type="NCBIfam" id="TIGR01571">
    <property type="entry name" value="A_thal_Cys_rich"/>
    <property type="match status" value="1"/>
</dbReference>
<keyword evidence="1" id="KW-1133">Transmembrane helix</keyword>
<sequence length="280" mass="31234">MTELERRGGEQAAAAAEEERLLSEEVSVLDFDMLCSTVAMQAQQGKWGKLNGDEEDELGYGGGVHRMWEGELFYDCLDDRRLALQSSCCPCYRFGKNMKRAGFGSCFLQGSVHLILLVIALSNLLAFTITRKCYFLYLAMSFALSVGTYMGYYRIQIKKKFNIKPLYSGISAIANDLMVFFIWICVSPCVGGDTSLDDFIYHVICPSCMLSQESRTLEMNNVQDGIWHGRGDTICVGNDRKAYLELCPPFVVSTKCLQLLSMQQSSNDAIVLQTSVVGIV</sequence>
<evidence type="ECO:0008006" key="4">
    <source>
        <dbReference type="Google" id="ProtNLM"/>
    </source>
</evidence>
<dbReference type="Pfam" id="PF04749">
    <property type="entry name" value="PLAC8"/>
    <property type="match status" value="1"/>
</dbReference>
<reference evidence="2" key="1">
    <citation type="submission" date="2018-01" db="EMBL/GenBank/DDBJ databases">
        <authorList>
            <person name="Mao J.F."/>
        </authorList>
    </citation>
    <scope>NUCLEOTIDE SEQUENCE</scope>
    <source>
        <strain evidence="2">Huo1</strain>
        <tissue evidence="2">Leaf</tissue>
    </source>
</reference>
<dbReference type="InterPro" id="IPR006461">
    <property type="entry name" value="PLAC_motif_containing"/>
</dbReference>
<dbReference type="EMBL" id="PNBA02000017">
    <property type="protein sequence ID" value="KAG6394000.1"/>
    <property type="molecule type" value="Genomic_DNA"/>
</dbReference>
<proteinExistence type="predicted"/>
<dbReference type="PANTHER" id="PTHR15907">
    <property type="entry name" value="DUF614 FAMILY PROTEIN-RELATED"/>
    <property type="match status" value="1"/>
</dbReference>